<proteinExistence type="predicted"/>
<sequence length="77" mass="8194">MTVRRTLGTGPQTSAHGIRATQADLLNTLPGIHLPDLDQLRNRGVLGSQPPTSPSQRRRTLGAGDHPTDAPRPPTPT</sequence>
<gene>
    <name evidence="2" type="ORF">NFX46_40170</name>
</gene>
<keyword evidence="3" id="KW-1185">Reference proteome</keyword>
<feature type="region of interest" description="Disordered" evidence="1">
    <location>
        <begin position="37"/>
        <end position="77"/>
    </location>
</feature>
<accession>A0ABY4ZLP3</accession>
<evidence type="ECO:0000256" key="1">
    <source>
        <dbReference type="SAM" id="MobiDB-lite"/>
    </source>
</evidence>
<evidence type="ECO:0000313" key="3">
    <source>
        <dbReference type="Proteomes" id="UP001056374"/>
    </source>
</evidence>
<evidence type="ECO:0000313" key="2">
    <source>
        <dbReference type="EMBL" id="USQ89901.1"/>
    </source>
</evidence>
<dbReference type="EMBL" id="CP099469">
    <property type="protein sequence ID" value="USQ89901.1"/>
    <property type="molecule type" value="Genomic_DNA"/>
</dbReference>
<dbReference type="RefSeq" id="WP_252557001.1">
    <property type="nucleotide sequence ID" value="NZ_CP099469.1"/>
</dbReference>
<keyword evidence="2" id="KW-0614">Plasmid</keyword>
<protein>
    <submittedName>
        <fullName evidence="2">Uncharacterized protein</fullName>
    </submittedName>
</protein>
<organism evidence="2 3">
    <name type="scientific">Streptomyces phaeoluteigriseus</name>
    <dbReference type="NCBI Taxonomy" id="114686"/>
    <lineage>
        <taxon>Bacteria</taxon>
        <taxon>Bacillati</taxon>
        <taxon>Actinomycetota</taxon>
        <taxon>Actinomycetes</taxon>
        <taxon>Kitasatosporales</taxon>
        <taxon>Streptomycetaceae</taxon>
        <taxon>Streptomyces</taxon>
        <taxon>Streptomyces aurantiacus group</taxon>
    </lineage>
</organism>
<dbReference type="Proteomes" id="UP001056374">
    <property type="component" value="Plasmid unnamed1"/>
</dbReference>
<reference evidence="2" key="1">
    <citation type="submission" date="2022-06" db="EMBL/GenBank/DDBJ databases">
        <title>Complete genome sequence of soil microorganisms Streptomyces sp. Qhu-M197 isolated from Alpine meadows habitats on the Tibetan Plateau.</title>
        <authorList>
            <person name="Zhang B."/>
            <person name="Xiang X."/>
            <person name="Fan J."/>
        </authorList>
    </citation>
    <scope>NUCLEOTIDE SEQUENCE</scope>
    <source>
        <strain evidence="2">Qhu-M197</strain>
        <plasmid evidence="2">unnamed1</plasmid>
    </source>
</reference>
<geneLocation type="plasmid" evidence="2 3">
    <name>unnamed1</name>
</geneLocation>
<name>A0ABY4ZLP3_9ACTN</name>